<comment type="caution">
    <text evidence="11">The sequence shown here is derived from an EMBL/GenBank/DDBJ whole genome shotgun (WGS) entry which is preliminary data.</text>
</comment>
<evidence type="ECO:0000256" key="4">
    <source>
        <dbReference type="ARBA" id="ARBA00022692"/>
    </source>
</evidence>
<keyword evidence="2 10" id="KW-0444">Lipid biosynthesis</keyword>
<gene>
    <name evidence="10" type="primary">plsY</name>
    <name evidence="11" type="ORF">ABIC55_002657</name>
</gene>
<comment type="subcellular location">
    <subcellularLocation>
        <location evidence="10">Cell membrane</location>
        <topology evidence="10">Multi-pass membrane protein</topology>
    </subcellularLocation>
</comment>
<feature type="transmembrane region" description="Helical" evidence="10">
    <location>
        <begin position="6"/>
        <end position="27"/>
    </location>
</feature>
<reference evidence="11 12" key="1">
    <citation type="submission" date="2024-06" db="EMBL/GenBank/DDBJ databases">
        <title>Sorghum-associated microbial communities from plants grown in Nebraska, USA.</title>
        <authorList>
            <person name="Schachtman D."/>
        </authorList>
    </citation>
    <scope>NUCLEOTIDE SEQUENCE [LARGE SCALE GENOMIC DNA]</scope>
    <source>
        <strain evidence="11 12">1288</strain>
    </source>
</reference>
<evidence type="ECO:0000256" key="10">
    <source>
        <dbReference type="HAMAP-Rule" id="MF_01043"/>
    </source>
</evidence>
<organism evidence="11 12">
    <name type="scientific">Sporosarcina psychrophila</name>
    <name type="common">Bacillus psychrophilus</name>
    <dbReference type="NCBI Taxonomy" id="1476"/>
    <lineage>
        <taxon>Bacteria</taxon>
        <taxon>Bacillati</taxon>
        <taxon>Bacillota</taxon>
        <taxon>Bacilli</taxon>
        <taxon>Bacillales</taxon>
        <taxon>Caryophanaceae</taxon>
        <taxon>Sporosarcina</taxon>
    </lineage>
</organism>
<comment type="catalytic activity">
    <reaction evidence="10">
        <text>an acyl phosphate + sn-glycerol 3-phosphate = a 1-acyl-sn-glycero-3-phosphate + phosphate</text>
        <dbReference type="Rhea" id="RHEA:34075"/>
        <dbReference type="ChEBI" id="CHEBI:43474"/>
        <dbReference type="ChEBI" id="CHEBI:57597"/>
        <dbReference type="ChEBI" id="CHEBI:57970"/>
        <dbReference type="ChEBI" id="CHEBI:59918"/>
        <dbReference type="EC" id="2.3.1.275"/>
    </reaction>
</comment>
<evidence type="ECO:0000256" key="6">
    <source>
        <dbReference type="ARBA" id="ARBA00023098"/>
    </source>
</evidence>
<keyword evidence="5 10" id="KW-1133">Transmembrane helix</keyword>
<keyword evidence="7 10" id="KW-0472">Membrane</keyword>
<protein>
    <recommendedName>
        <fullName evidence="10">Glycerol-3-phosphate acyltransferase</fullName>
    </recommendedName>
    <alternativeName>
        <fullName evidence="10">Acyl-PO4 G3P acyltransferase</fullName>
    </alternativeName>
    <alternativeName>
        <fullName evidence="10">Acyl-phosphate--glycerol-3-phosphate acyltransferase</fullName>
    </alternativeName>
    <alternativeName>
        <fullName evidence="10">G3P acyltransferase</fullName>
        <shortName evidence="10">GPAT</shortName>
        <ecNumber evidence="10">2.3.1.275</ecNumber>
    </alternativeName>
    <alternativeName>
        <fullName evidence="10">Lysophosphatidic acid synthase</fullName>
        <shortName evidence="10">LPA synthase</shortName>
    </alternativeName>
</protein>
<keyword evidence="9 10" id="KW-1208">Phospholipid metabolism</keyword>
<keyword evidence="6 10" id="KW-0443">Lipid metabolism</keyword>
<name>A0ABV2K912_SPOPS</name>
<sequence length="190" mass="20422">MTLILLVVGSYILGNVLTGSIISNFFFKKDIRIEGSGNPGARNAGRVLGKKAFVATFIGDALKGALAIFVAKWLGFGVAVELCALFAVTLGHVYPLFLKFRGGMGVSTFIGGMLAFNPLLFAVFVGLFFVFYPFLKSFTLAGLTAVLLMPILVLAFSYGIPVFIAACLLSLLLLFTHRADLKQKLMPEKG</sequence>
<dbReference type="SMART" id="SM01207">
    <property type="entry name" value="G3P_acyltransf"/>
    <property type="match status" value="1"/>
</dbReference>
<feature type="transmembrane region" description="Helical" evidence="10">
    <location>
        <begin position="109"/>
        <end position="135"/>
    </location>
</feature>
<keyword evidence="1 10" id="KW-1003">Cell membrane</keyword>
<comment type="subunit">
    <text evidence="10">Probably interacts with PlsX.</text>
</comment>
<dbReference type="Proteomes" id="UP001549104">
    <property type="component" value="Unassembled WGS sequence"/>
</dbReference>
<evidence type="ECO:0000256" key="1">
    <source>
        <dbReference type="ARBA" id="ARBA00022475"/>
    </source>
</evidence>
<proteinExistence type="inferred from homology"/>
<comment type="pathway">
    <text evidence="10">Lipid metabolism; phospholipid metabolism.</text>
</comment>
<dbReference type="InterPro" id="IPR003811">
    <property type="entry name" value="G3P_acylTferase_PlsY"/>
</dbReference>
<evidence type="ECO:0000256" key="9">
    <source>
        <dbReference type="ARBA" id="ARBA00023264"/>
    </source>
</evidence>
<evidence type="ECO:0000256" key="3">
    <source>
        <dbReference type="ARBA" id="ARBA00022679"/>
    </source>
</evidence>
<evidence type="ECO:0000313" key="12">
    <source>
        <dbReference type="Proteomes" id="UP001549104"/>
    </source>
</evidence>
<evidence type="ECO:0000256" key="5">
    <source>
        <dbReference type="ARBA" id="ARBA00022989"/>
    </source>
</evidence>
<dbReference type="GO" id="GO:0004366">
    <property type="term" value="F:glycerol-3-phosphate O-acyltransferase activity"/>
    <property type="evidence" value="ECO:0007669"/>
    <property type="project" value="UniProtKB-EC"/>
</dbReference>
<evidence type="ECO:0000256" key="2">
    <source>
        <dbReference type="ARBA" id="ARBA00022516"/>
    </source>
</evidence>
<evidence type="ECO:0000256" key="7">
    <source>
        <dbReference type="ARBA" id="ARBA00023136"/>
    </source>
</evidence>
<keyword evidence="4 10" id="KW-0812">Transmembrane</keyword>
<feature type="transmembrane region" description="Helical" evidence="10">
    <location>
        <begin position="52"/>
        <end position="70"/>
    </location>
</feature>
<comment type="similarity">
    <text evidence="10">Belongs to the PlsY family.</text>
</comment>
<dbReference type="PANTHER" id="PTHR30309">
    <property type="entry name" value="INNER MEMBRANE PROTEIN YGIH"/>
    <property type="match status" value="1"/>
</dbReference>
<keyword evidence="3 10" id="KW-0808">Transferase</keyword>
<accession>A0ABV2K912</accession>
<keyword evidence="11" id="KW-0012">Acyltransferase</keyword>
<dbReference type="Pfam" id="PF02660">
    <property type="entry name" value="G3P_acyltransf"/>
    <property type="match status" value="1"/>
</dbReference>
<dbReference type="EMBL" id="JBEPME010000003">
    <property type="protein sequence ID" value="MET3657570.1"/>
    <property type="molecule type" value="Genomic_DNA"/>
</dbReference>
<dbReference type="PANTHER" id="PTHR30309:SF0">
    <property type="entry name" value="GLYCEROL-3-PHOSPHATE ACYLTRANSFERASE-RELATED"/>
    <property type="match status" value="1"/>
</dbReference>
<keyword evidence="8 10" id="KW-0594">Phospholipid biosynthesis</keyword>
<dbReference type="EC" id="2.3.1.275" evidence="10"/>
<evidence type="ECO:0000256" key="8">
    <source>
        <dbReference type="ARBA" id="ARBA00023209"/>
    </source>
</evidence>
<dbReference type="RefSeq" id="WP_187046352.1">
    <property type="nucleotide sequence ID" value="NZ_JBEPME010000003.1"/>
</dbReference>
<dbReference type="HAMAP" id="MF_01043">
    <property type="entry name" value="PlsY"/>
    <property type="match status" value="1"/>
</dbReference>
<evidence type="ECO:0000313" key="11">
    <source>
        <dbReference type="EMBL" id="MET3657570.1"/>
    </source>
</evidence>
<comment type="function">
    <text evidence="10">Catalyzes the transfer of an acyl group from acyl-phosphate (acyl-PO(4)) to glycerol-3-phosphate (G3P) to form lysophosphatidic acid (LPA). This enzyme utilizes acyl-phosphate as fatty acyl donor, but not acyl-CoA or acyl-ACP.</text>
</comment>
<feature type="transmembrane region" description="Helical" evidence="10">
    <location>
        <begin position="147"/>
        <end position="175"/>
    </location>
</feature>
<feature type="transmembrane region" description="Helical" evidence="10">
    <location>
        <begin position="76"/>
        <end position="97"/>
    </location>
</feature>
<keyword evidence="12" id="KW-1185">Reference proteome</keyword>